<comment type="catalytic activity">
    <reaction evidence="1">
        <text>ATP + protein L-histidine = ADP + protein N-phospho-L-histidine.</text>
        <dbReference type="EC" id="2.7.13.3"/>
    </reaction>
</comment>
<keyword evidence="7" id="KW-0812">Transmembrane</keyword>
<dbReference type="EMBL" id="LCHP01000001">
    <property type="protein sequence ID" value="KKT37254.1"/>
    <property type="molecule type" value="Genomic_DNA"/>
</dbReference>
<keyword evidence="6" id="KW-0902">Two-component regulatory system</keyword>
<feature type="transmembrane region" description="Helical" evidence="7">
    <location>
        <begin position="6"/>
        <end position="29"/>
    </location>
</feature>
<comment type="caution">
    <text evidence="9">The sequence shown here is derived from an EMBL/GenBank/DDBJ whole genome shotgun (WGS) entry which is preliminary data.</text>
</comment>
<feature type="transmembrane region" description="Helical" evidence="7">
    <location>
        <begin position="178"/>
        <end position="197"/>
    </location>
</feature>
<reference evidence="9 10" key="1">
    <citation type="journal article" date="2015" name="Nature">
        <title>rRNA introns, odd ribosomes, and small enigmatic genomes across a large radiation of phyla.</title>
        <authorList>
            <person name="Brown C.T."/>
            <person name="Hug L.A."/>
            <person name="Thomas B.C."/>
            <person name="Sharon I."/>
            <person name="Castelle C.J."/>
            <person name="Singh A."/>
            <person name="Wilkins M.J."/>
            <person name="Williams K.H."/>
            <person name="Banfield J.F."/>
        </authorList>
    </citation>
    <scope>NUCLEOTIDE SEQUENCE [LARGE SCALE GENOMIC DNA]</scope>
</reference>
<dbReference type="InterPro" id="IPR036097">
    <property type="entry name" value="HisK_dim/P_sf"/>
</dbReference>
<dbReference type="GO" id="GO:0000155">
    <property type="term" value="F:phosphorelay sensor kinase activity"/>
    <property type="evidence" value="ECO:0007669"/>
    <property type="project" value="InterPro"/>
</dbReference>
<dbReference type="PRINTS" id="PR00344">
    <property type="entry name" value="BCTRLSENSOR"/>
</dbReference>
<dbReference type="PROSITE" id="PS50109">
    <property type="entry name" value="HIS_KIN"/>
    <property type="match status" value="1"/>
</dbReference>
<dbReference type="SUPFAM" id="SSF55874">
    <property type="entry name" value="ATPase domain of HSP90 chaperone/DNA topoisomerase II/histidine kinase"/>
    <property type="match status" value="1"/>
</dbReference>
<dbReference type="Proteomes" id="UP000033815">
    <property type="component" value="Unassembled WGS sequence"/>
</dbReference>
<feature type="transmembrane region" description="Helical" evidence="7">
    <location>
        <begin position="41"/>
        <end position="61"/>
    </location>
</feature>
<dbReference type="Pfam" id="PF00512">
    <property type="entry name" value="HisKA"/>
    <property type="match status" value="1"/>
</dbReference>
<dbReference type="FunFam" id="1.10.287.130:FF:000001">
    <property type="entry name" value="Two-component sensor histidine kinase"/>
    <property type="match status" value="1"/>
</dbReference>
<sequence length="567" mass="63450">MISLTLITFKSAALIIAGIFNLILGGVVLAKATKDLGNKAFFAISVGVFLWAISHSIFEILPTGSTFLLSVGHILYISAALIPVSFLLFATFWGSDDQNMKMSLYLPALSFIVIVTFVVLPNFIIKSVILDKGIKTILFGSGYIIYALYIVGVFLFAFYKIVQKYRVATGMLKIQTMYVLFGTAVASLIGVITNLLLPMYGSFYLFWVGPTMTVIMVAVIGYAILKHQLFDIKLIIVEMAILLLNLFLFLNVFTSHEKTDLILNVSVSAFILAFSIVLIRGIYKDIRDRERIEGLVKDMEVANEKLRMLEGQKTEFVSIASHQLRTPLTVIKGYASMILEGTFGHINDQARDAMEKLYKSSERIVALVEDLLTVSRIEQGRMMLNFERVNFKDFIQGVIGEMENEISESKIDMSFTAEEEKEFFVSIDEKKFKQVVKHILENAIKYTPEPGSVRVAVLDDSLTKKVRLTVSDTGIGMTQEQVTAIFERFNLKAEVGGHATFDEKHLTQEEEQKKNDDAEAKMMEKRTPGIGLYIVQEIVEAHHGTLRIESAGTDRGTTVVVELPKGE</sequence>
<dbReference type="PANTHER" id="PTHR43711:SF31">
    <property type="entry name" value="HISTIDINE KINASE"/>
    <property type="match status" value="1"/>
</dbReference>
<protein>
    <recommendedName>
        <fullName evidence="2">histidine kinase</fullName>
        <ecNumber evidence="2">2.7.13.3</ecNumber>
    </recommendedName>
</protein>
<keyword evidence="3" id="KW-0597">Phosphoprotein</keyword>
<keyword evidence="5 9" id="KW-0418">Kinase</keyword>
<keyword evidence="4" id="KW-0808">Transferase</keyword>
<feature type="transmembrane region" description="Helical" evidence="7">
    <location>
        <begin position="137"/>
        <end position="158"/>
    </location>
</feature>
<evidence type="ECO:0000259" key="8">
    <source>
        <dbReference type="PROSITE" id="PS50109"/>
    </source>
</evidence>
<evidence type="ECO:0000256" key="7">
    <source>
        <dbReference type="SAM" id="Phobius"/>
    </source>
</evidence>
<evidence type="ECO:0000313" key="9">
    <source>
        <dbReference type="EMBL" id="KKT37254.1"/>
    </source>
</evidence>
<dbReference type="AlphaFoldDB" id="A0A837IAT0"/>
<evidence type="ECO:0000256" key="3">
    <source>
        <dbReference type="ARBA" id="ARBA00022553"/>
    </source>
</evidence>
<dbReference type="InterPro" id="IPR003594">
    <property type="entry name" value="HATPase_dom"/>
</dbReference>
<evidence type="ECO:0000256" key="6">
    <source>
        <dbReference type="ARBA" id="ARBA00023012"/>
    </source>
</evidence>
<feature type="transmembrane region" description="Helical" evidence="7">
    <location>
        <begin position="104"/>
        <end position="125"/>
    </location>
</feature>
<organism evidence="9 10">
    <name type="scientific">Candidatus Nomurabacteria bacterium GW2011_GWB1_44_12</name>
    <dbReference type="NCBI Taxonomy" id="1618748"/>
    <lineage>
        <taxon>Bacteria</taxon>
        <taxon>Candidatus Nomuraibacteriota</taxon>
    </lineage>
</organism>
<dbReference type="Gene3D" id="3.30.565.10">
    <property type="entry name" value="Histidine kinase-like ATPase, C-terminal domain"/>
    <property type="match status" value="1"/>
</dbReference>
<dbReference type="Gene3D" id="1.10.287.130">
    <property type="match status" value="1"/>
</dbReference>
<dbReference type="EC" id="2.7.13.3" evidence="2"/>
<dbReference type="Pfam" id="PF02518">
    <property type="entry name" value="HATPase_c"/>
    <property type="match status" value="1"/>
</dbReference>
<dbReference type="InterPro" id="IPR003661">
    <property type="entry name" value="HisK_dim/P_dom"/>
</dbReference>
<keyword evidence="7" id="KW-0472">Membrane</keyword>
<dbReference type="SMART" id="SM00388">
    <property type="entry name" value="HisKA"/>
    <property type="match status" value="1"/>
</dbReference>
<feature type="transmembrane region" description="Helical" evidence="7">
    <location>
        <begin position="262"/>
        <end position="283"/>
    </location>
</feature>
<dbReference type="SUPFAM" id="SSF47384">
    <property type="entry name" value="Homodimeric domain of signal transducing histidine kinase"/>
    <property type="match status" value="1"/>
</dbReference>
<evidence type="ECO:0000256" key="4">
    <source>
        <dbReference type="ARBA" id="ARBA00022679"/>
    </source>
</evidence>
<dbReference type="CDD" id="cd00082">
    <property type="entry name" value="HisKA"/>
    <property type="match status" value="1"/>
</dbReference>
<evidence type="ECO:0000256" key="1">
    <source>
        <dbReference type="ARBA" id="ARBA00000085"/>
    </source>
</evidence>
<dbReference type="InterPro" id="IPR005467">
    <property type="entry name" value="His_kinase_dom"/>
</dbReference>
<dbReference type="InterPro" id="IPR050736">
    <property type="entry name" value="Sensor_HK_Regulatory"/>
</dbReference>
<feature type="domain" description="Histidine kinase" evidence="8">
    <location>
        <begin position="319"/>
        <end position="567"/>
    </location>
</feature>
<proteinExistence type="predicted"/>
<feature type="transmembrane region" description="Helical" evidence="7">
    <location>
        <begin position="67"/>
        <end position="92"/>
    </location>
</feature>
<dbReference type="InterPro" id="IPR036890">
    <property type="entry name" value="HATPase_C_sf"/>
</dbReference>
<evidence type="ECO:0000256" key="2">
    <source>
        <dbReference type="ARBA" id="ARBA00012438"/>
    </source>
</evidence>
<dbReference type="InterPro" id="IPR004358">
    <property type="entry name" value="Sig_transdc_His_kin-like_C"/>
</dbReference>
<keyword evidence="7" id="KW-1133">Transmembrane helix</keyword>
<dbReference type="InterPro" id="IPR031621">
    <property type="entry name" value="HisKA_7TM"/>
</dbReference>
<gene>
    <name evidence="9" type="ORF">UW25_C0001G0062</name>
</gene>
<dbReference type="Pfam" id="PF16927">
    <property type="entry name" value="HisKA_7TM"/>
    <property type="match status" value="1"/>
</dbReference>
<feature type="transmembrane region" description="Helical" evidence="7">
    <location>
        <begin position="203"/>
        <end position="225"/>
    </location>
</feature>
<dbReference type="PANTHER" id="PTHR43711">
    <property type="entry name" value="TWO-COMPONENT HISTIDINE KINASE"/>
    <property type="match status" value="1"/>
</dbReference>
<feature type="transmembrane region" description="Helical" evidence="7">
    <location>
        <begin position="232"/>
        <end position="250"/>
    </location>
</feature>
<accession>A0A837IAT0</accession>
<evidence type="ECO:0000256" key="5">
    <source>
        <dbReference type="ARBA" id="ARBA00022777"/>
    </source>
</evidence>
<dbReference type="CDD" id="cd00075">
    <property type="entry name" value="HATPase"/>
    <property type="match status" value="1"/>
</dbReference>
<evidence type="ECO:0000313" key="10">
    <source>
        <dbReference type="Proteomes" id="UP000033815"/>
    </source>
</evidence>
<name>A0A837IAT0_9BACT</name>
<dbReference type="SMART" id="SM00387">
    <property type="entry name" value="HATPase_c"/>
    <property type="match status" value="1"/>
</dbReference>